<evidence type="ECO:0000313" key="1">
    <source>
        <dbReference type="EMBL" id="AAU00595.1"/>
    </source>
</evidence>
<geneLocation type="mitochondrion" evidence="1"/>
<dbReference type="EMBL" id="AY700145">
    <property type="protein sequence ID" value="AAU00595.1"/>
    <property type="molecule type" value="Genomic_DNA"/>
</dbReference>
<dbReference type="GeneID" id="3283677"/>
<dbReference type="RefSeq" id="YP_209580.1">
    <property type="nucleotide sequence ID" value="NC_006862.1"/>
</dbReference>
<organism evidence="1">
    <name type="scientific">Heterostelium pallidum</name>
    <name type="common">Cellular slime mold</name>
    <name type="synonym">Polysphondylium pallidum</name>
    <dbReference type="NCBI Taxonomy" id="13642"/>
    <lineage>
        <taxon>Eukaryota</taxon>
        <taxon>Amoebozoa</taxon>
        <taxon>Evosea</taxon>
        <taxon>Eumycetozoa</taxon>
        <taxon>Dictyostelia</taxon>
        <taxon>Acytosteliales</taxon>
        <taxon>Acytosteliaceae</taxon>
        <taxon>Heterostelium</taxon>
    </lineage>
</organism>
<proteinExistence type="predicted"/>
<reference evidence="1" key="1">
    <citation type="submission" date="2004-08" db="EMBL/GenBank/DDBJ databases">
        <title>Complete sequence of Polysphondylium pallidum and Hartmannella vermiformis mitochondrial DNAs.</title>
        <authorList>
            <person name="Burger G."/>
            <person name="Lohan A.J."/>
            <person name="Angata K."/>
            <person name="Lang B.F."/>
            <person name="Gray M.W."/>
        </authorList>
    </citation>
    <scope>NUCLEOTIDE SEQUENCE</scope>
    <source>
        <strain evidence="1">CK8</strain>
    </source>
</reference>
<gene>
    <name evidence="1" type="primary">orf184</name>
</gene>
<dbReference type="AlphaFoldDB" id="Q5ILL5"/>
<keyword evidence="1" id="KW-0496">Mitochondrion</keyword>
<name>Q5ILL5_HETPA</name>
<sequence>MIDVKSYKYNQSIKKYNELFCGHDNKINNTSFVLFQANGLTGQQLNKLTQVLLYQNMNIIYLNNVLKKQLINNKYYKKEIMNNEIFLIAVPNILKDLKFLFNFIQKEKLEDNLLRLCLLLKFNNKLKNKSFSYYDYYLLNNSCNSPIEIQKALYKVIKVKLITLLLKLKQILNANIQSIKKASK</sequence>
<protein>
    <submittedName>
        <fullName evidence="1">Uncharacterized protein orf184</fullName>
    </submittedName>
</protein>
<accession>Q5ILL5</accession>